<feature type="compositionally biased region" description="Low complexity" evidence="1">
    <location>
        <begin position="28"/>
        <end position="37"/>
    </location>
</feature>
<gene>
    <name evidence="2" type="ORF">GDO81_023467</name>
</gene>
<dbReference type="AlphaFoldDB" id="A0AAV6YRZ1"/>
<comment type="caution">
    <text evidence="2">The sequence shown here is derived from an EMBL/GenBank/DDBJ whole genome shotgun (WGS) entry which is preliminary data.</text>
</comment>
<evidence type="ECO:0000313" key="2">
    <source>
        <dbReference type="EMBL" id="KAG8537989.1"/>
    </source>
</evidence>
<reference evidence="2" key="1">
    <citation type="thesis" date="2020" institute="ProQuest LLC" country="789 East Eisenhower Parkway, Ann Arbor, MI, USA">
        <title>Comparative Genomics and Chromosome Evolution.</title>
        <authorList>
            <person name="Mudd A.B."/>
        </authorList>
    </citation>
    <scope>NUCLEOTIDE SEQUENCE</scope>
    <source>
        <strain evidence="2">237g6f4</strain>
        <tissue evidence="2">Blood</tissue>
    </source>
</reference>
<feature type="compositionally biased region" description="Low complexity" evidence="1">
    <location>
        <begin position="1"/>
        <end position="13"/>
    </location>
</feature>
<dbReference type="EMBL" id="WNYA01024735">
    <property type="protein sequence ID" value="KAG8537989.1"/>
    <property type="molecule type" value="Genomic_DNA"/>
</dbReference>
<keyword evidence="3" id="KW-1185">Reference proteome</keyword>
<evidence type="ECO:0000256" key="1">
    <source>
        <dbReference type="SAM" id="MobiDB-lite"/>
    </source>
</evidence>
<name>A0AAV6YRZ1_ENGPU</name>
<sequence length="217" mass="21774">MATATAKMATAAAPPYSRIDFPSENITGSPSPVSVGSRGDLGDSNFSFGSGVETERSSVVSAAGGSFSRAPVMSTIGGSGTGGGELFFSSTSDGGDGAASVVVTAEGMTKISLSSASTSSSSEDSCCCCCSTTAASSMTSAISSFSTWTMSELDELFSLRSSPPPLLSRLFSSSGSIATCCQDSGPREVGRLSVCQEEDTARLSGGLTCSEVSLVRM</sequence>
<accession>A0AAV6YRZ1</accession>
<organism evidence="2 3">
    <name type="scientific">Engystomops pustulosus</name>
    <name type="common">Tungara frog</name>
    <name type="synonym">Physalaemus pustulosus</name>
    <dbReference type="NCBI Taxonomy" id="76066"/>
    <lineage>
        <taxon>Eukaryota</taxon>
        <taxon>Metazoa</taxon>
        <taxon>Chordata</taxon>
        <taxon>Craniata</taxon>
        <taxon>Vertebrata</taxon>
        <taxon>Euteleostomi</taxon>
        <taxon>Amphibia</taxon>
        <taxon>Batrachia</taxon>
        <taxon>Anura</taxon>
        <taxon>Neobatrachia</taxon>
        <taxon>Hyloidea</taxon>
        <taxon>Leptodactylidae</taxon>
        <taxon>Leiuperinae</taxon>
        <taxon>Engystomops</taxon>
    </lineage>
</organism>
<proteinExistence type="predicted"/>
<evidence type="ECO:0000313" key="3">
    <source>
        <dbReference type="Proteomes" id="UP000824782"/>
    </source>
</evidence>
<protein>
    <submittedName>
        <fullName evidence="2">Uncharacterized protein</fullName>
    </submittedName>
</protein>
<feature type="region of interest" description="Disordered" evidence="1">
    <location>
        <begin position="1"/>
        <end position="40"/>
    </location>
</feature>
<dbReference type="Proteomes" id="UP000824782">
    <property type="component" value="Unassembled WGS sequence"/>
</dbReference>